<proteinExistence type="predicted"/>
<feature type="non-terminal residue" evidence="3">
    <location>
        <position position="1"/>
    </location>
</feature>
<keyword evidence="1" id="KW-0175">Coiled coil</keyword>
<name>A0A9D4ZTA7_PEA</name>
<evidence type="ECO:0008006" key="5">
    <source>
        <dbReference type="Google" id="ProtNLM"/>
    </source>
</evidence>
<evidence type="ECO:0000313" key="3">
    <source>
        <dbReference type="EMBL" id="KAI5384607.1"/>
    </source>
</evidence>
<dbReference type="PANTHER" id="PTHR35358">
    <property type="entry name" value="OS06G0711100 PROTEIN"/>
    <property type="match status" value="1"/>
</dbReference>
<gene>
    <name evidence="3" type="ORF">KIW84_071565</name>
</gene>
<protein>
    <recommendedName>
        <fullName evidence="5">Phospholipase-like protein</fullName>
    </recommendedName>
</protein>
<feature type="compositionally biased region" description="Basic and acidic residues" evidence="2">
    <location>
        <begin position="60"/>
        <end position="73"/>
    </location>
</feature>
<dbReference type="Proteomes" id="UP001058974">
    <property type="component" value="Chromosome 7"/>
</dbReference>
<evidence type="ECO:0000256" key="2">
    <source>
        <dbReference type="SAM" id="MobiDB-lite"/>
    </source>
</evidence>
<accession>A0A9D4ZTA7</accession>
<evidence type="ECO:0000256" key="1">
    <source>
        <dbReference type="SAM" id="Coils"/>
    </source>
</evidence>
<feature type="coiled-coil region" evidence="1">
    <location>
        <begin position="318"/>
        <end position="345"/>
    </location>
</feature>
<feature type="region of interest" description="Disordered" evidence="2">
    <location>
        <begin position="189"/>
        <end position="212"/>
    </location>
</feature>
<comment type="caution">
    <text evidence="3">The sequence shown here is derived from an EMBL/GenBank/DDBJ whole genome shotgun (WGS) entry which is preliminary data.</text>
</comment>
<feature type="region of interest" description="Disordered" evidence="2">
    <location>
        <begin position="55"/>
        <end position="81"/>
    </location>
</feature>
<sequence>NLSLLFHSPFSQQLHSHTALFHNCALPSPHTKNSLKQSTTQSQKLSTFFNTQELSTMSPKLEKSEKMKGKKSNEAGNESTNLNNQLASVGKSLNRNCNSRRILRSSMRLVETEKSFLRGCLEPHLSSASSAPDGIQQRDVLAQTINSACQEIEIVETPKVGGGGGIEEEDEAECSPPSLSLKLSEMVAMGGHDDDDSETQSRPEDNDNPYQVKPEYMGILREIITKHGDIAKDCQAKSVKYRAMMLENICEVISALDNKDITNLKGVENMIDQIMDVKIMKVEVDWLLTRLTEILEARQAFKDGSKLKEKTDNISGFIEIAKSELKECEVEKKELSQKLKEICDREADWKVRLDRMQEESVTTAQKVKDVTSKVKRFLKCSLIDGLLY</sequence>
<dbReference type="AlphaFoldDB" id="A0A9D4ZTA7"/>
<dbReference type="Gramene" id="Psat07G0156500-T1">
    <property type="protein sequence ID" value="KAI5384607.1"/>
    <property type="gene ID" value="KIW84_071565"/>
</dbReference>
<dbReference type="Pfam" id="PF05278">
    <property type="entry name" value="PEARLI-4"/>
    <property type="match status" value="1"/>
</dbReference>
<dbReference type="PANTHER" id="PTHR35358:SF10">
    <property type="entry name" value="PLANT PHOSPHOLIPASE-LIKE PROTEIN"/>
    <property type="match status" value="1"/>
</dbReference>
<feature type="region of interest" description="Disordered" evidence="2">
    <location>
        <begin position="158"/>
        <end position="177"/>
    </location>
</feature>
<keyword evidence="4" id="KW-1185">Reference proteome</keyword>
<dbReference type="EMBL" id="JAMSHJ010000007">
    <property type="protein sequence ID" value="KAI5384607.1"/>
    <property type="molecule type" value="Genomic_DNA"/>
</dbReference>
<dbReference type="InterPro" id="IPR007942">
    <property type="entry name" value="PLipase-like"/>
</dbReference>
<evidence type="ECO:0000313" key="4">
    <source>
        <dbReference type="Proteomes" id="UP001058974"/>
    </source>
</evidence>
<organism evidence="3 4">
    <name type="scientific">Pisum sativum</name>
    <name type="common">Garden pea</name>
    <name type="synonym">Lathyrus oleraceus</name>
    <dbReference type="NCBI Taxonomy" id="3888"/>
    <lineage>
        <taxon>Eukaryota</taxon>
        <taxon>Viridiplantae</taxon>
        <taxon>Streptophyta</taxon>
        <taxon>Embryophyta</taxon>
        <taxon>Tracheophyta</taxon>
        <taxon>Spermatophyta</taxon>
        <taxon>Magnoliopsida</taxon>
        <taxon>eudicotyledons</taxon>
        <taxon>Gunneridae</taxon>
        <taxon>Pentapetalae</taxon>
        <taxon>rosids</taxon>
        <taxon>fabids</taxon>
        <taxon>Fabales</taxon>
        <taxon>Fabaceae</taxon>
        <taxon>Papilionoideae</taxon>
        <taxon>50 kb inversion clade</taxon>
        <taxon>NPAAA clade</taxon>
        <taxon>Hologalegina</taxon>
        <taxon>IRL clade</taxon>
        <taxon>Fabeae</taxon>
        <taxon>Lathyrus</taxon>
    </lineage>
</organism>
<reference evidence="3 4" key="1">
    <citation type="journal article" date="2022" name="Nat. Genet.">
        <title>Improved pea reference genome and pan-genome highlight genomic features and evolutionary characteristics.</title>
        <authorList>
            <person name="Yang T."/>
            <person name="Liu R."/>
            <person name="Luo Y."/>
            <person name="Hu S."/>
            <person name="Wang D."/>
            <person name="Wang C."/>
            <person name="Pandey M.K."/>
            <person name="Ge S."/>
            <person name="Xu Q."/>
            <person name="Li N."/>
            <person name="Li G."/>
            <person name="Huang Y."/>
            <person name="Saxena R.K."/>
            <person name="Ji Y."/>
            <person name="Li M."/>
            <person name="Yan X."/>
            <person name="He Y."/>
            <person name="Liu Y."/>
            <person name="Wang X."/>
            <person name="Xiang C."/>
            <person name="Varshney R.K."/>
            <person name="Ding H."/>
            <person name="Gao S."/>
            <person name="Zong X."/>
        </authorList>
    </citation>
    <scope>NUCLEOTIDE SEQUENCE [LARGE SCALE GENOMIC DNA]</scope>
    <source>
        <strain evidence="3 4">cv. Zhongwan 6</strain>
    </source>
</reference>